<dbReference type="GO" id="GO:0050380">
    <property type="term" value="F:undecaprenyl-diphosphatase activity"/>
    <property type="evidence" value="ECO:0007669"/>
    <property type="project" value="UniProtKB-EC"/>
</dbReference>
<dbReference type="RefSeq" id="WP_110822982.1">
    <property type="nucleotide sequence ID" value="NZ_PRLG01000039.1"/>
</dbReference>
<keyword evidence="2" id="KW-0378">Hydrolase</keyword>
<dbReference type="InterPro" id="IPR029063">
    <property type="entry name" value="SAM-dependent_MTases_sf"/>
</dbReference>
<gene>
    <name evidence="2" type="ORF">PIL02S_06715</name>
</gene>
<dbReference type="SUPFAM" id="SSF53335">
    <property type="entry name" value="S-adenosyl-L-methionine-dependent methyltransferases"/>
    <property type="match status" value="1"/>
</dbReference>
<dbReference type="GO" id="GO:0032259">
    <property type="term" value="P:methylation"/>
    <property type="evidence" value="ECO:0007669"/>
    <property type="project" value="UniProtKB-KW"/>
</dbReference>
<evidence type="ECO:0000313" key="2">
    <source>
        <dbReference type="EMBL" id="PYY25121.1"/>
    </source>
</evidence>
<keyword evidence="2" id="KW-0808">Transferase</keyword>
<dbReference type="Gene3D" id="3.40.50.150">
    <property type="entry name" value="Vaccinia Virus protein VP39"/>
    <property type="match status" value="1"/>
</dbReference>
<dbReference type="PANTHER" id="PTHR43591">
    <property type="entry name" value="METHYLTRANSFERASE"/>
    <property type="match status" value="1"/>
</dbReference>
<dbReference type="EC" id="3.6.1.27" evidence="2"/>
<dbReference type="Proteomes" id="UP000247459">
    <property type="component" value="Unassembled WGS sequence"/>
</dbReference>
<dbReference type="GO" id="GO:0008168">
    <property type="term" value="F:methyltransferase activity"/>
    <property type="evidence" value="ECO:0007669"/>
    <property type="project" value="UniProtKB-KW"/>
</dbReference>
<sequence length="184" mass="20505">MNPKLQKKINNLENIGRFPAEELLELLPIKKTDNVLDLGAGTGYISMSIAERVNTVYALDNDKDVLEYLETQAKERGITNITSVVGDFREIPLDNQLLDIAIASISLHEVKPLATALKEINRILKDRGLFLCIELEKSETSTGPRVSSKDMEVEMLDAGFTIVNKIYPSTQIANQSVYIILAQK</sequence>
<organism evidence="2 3">
    <name type="scientific">Paenibacillus illinoisensis</name>
    <dbReference type="NCBI Taxonomy" id="59845"/>
    <lineage>
        <taxon>Bacteria</taxon>
        <taxon>Bacillati</taxon>
        <taxon>Bacillota</taxon>
        <taxon>Bacilli</taxon>
        <taxon>Bacillales</taxon>
        <taxon>Paenibacillaceae</taxon>
        <taxon>Paenibacillus</taxon>
    </lineage>
</organism>
<dbReference type="OrthoDB" id="9784101at2"/>
<keyword evidence="2" id="KW-0489">Methyltransferase</keyword>
<reference evidence="2 3" key="1">
    <citation type="submission" date="2018-01" db="EMBL/GenBank/DDBJ databases">
        <title>Genome sequence of the PGP bacterium Paenibacillus illinoisensis E3.</title>
        <authorList>
            <person name="Rolli E."/>
            <person name="Marasco R."/>
            <person name="Bessem C."/>
            <person name="Michoud G."/>
            <person name="Gaiarsa S."/>
            <person name="Borin S."/>
            <person name="Daffonchio D."/>
        </authorList>
    </citation>
    <scope>NUCLEOTIDE SEQUENCE [LARGE SCALE GENOMIC DNA]</scope>
    <source>
        <strain evidence="2 3">E3</strain>
    </source>
</reference>
<name>A0A2W0CN94_9BACL</name>
<feature type="domain" description="Methyltransferase" evidence="1">
    <location>
        <begin position="30"/>
        <end position="136"/>
    </location>
</feature>
<protein>
    <submittedName>
        <fullName evidence="2">S-adenosylmethionine-dependent methyltransferase</fullName>
        <ecNumber evidence="2">3.6.1.27</ecNumber>
    </submittedName>
</protein>
<dbReference type="Pfam" id="PF13847">
    <property type="entry name" value="Methyltransf_31"/>
    <property type="match status" value="1"/>
</dbReference>
<dbReference type="CDD" id="cd02440">
    <property type="entry name" value="AdoMet_MTases"/>
    <property type="match status" value="1"/>
</dbReference>
<dbReference type="EMBL" id="PRLG01000039">
    <property type="protein sequence ID" value="PYY25121.1"/>
    <property type="molecule type" value="Genomic_DNA"/>
</dbReference>
<dbReference type="AlphaFoldDB" id="A0A2W0CN94"/>
<proteinExistence type="predicted"/>
<comment type="caution">
    <text evidence="2">The sequence shown here is derived from an EMBL/GenBank/DDBJ whole genome shotgun (WGS) entry which is preliminary data.</text>
</comment>
<evidence type="ECO:0000313" key="3">
    <source>
        <dbReference type="Proteomes" id="UP000247459"/>
    </source>
</evidence>
<evidence type="ECO:0000259" key="1">
    <source>
        <dbReference type="Pfam" id="PF13847"/>
    </source>
</evidence>
<accession>A0A2W0CN94</accession>
<dbReference type="InterPro" id="IPR025714">
    <property type="entry name" value="Methyltranfer_dom"/>
</dbReference>